<name>A0A6V8MRS7_9BACT</name>
<dbReference type="RefSeq" id="WP_183344001.1">
    <property type="nucleotide sequence ID" value="NZ_BLXY01000001.1"/>
</dbReference>
<dbReference type="AlphaFoldDB" id="A0A6V8MRS7"/>
<protein>
    <submittedName>
        <fullName evidence="3">Cobalamin-dependent protein</fullName>
    </submittedName>
</protein>
<dbReference type="Pfam" id="PF02310">
    <property type="entry name" value="B12-binding"/>
    <property type="match status" value="1"/>
</dbReference>
<dbReference type="InterPro" id="IPR003759">
    <property type="entry name" value="Cbl-bd_cap"/>
</dbReference>
<sequence length="222" mass="24067">MVTSCYSGTAADCPYSSPVLLLESALIGMDRRGVQRIHADSGLSPLSFCEQVIAPALTVIGEKWDRGELSLSHVYMSGRLCEEFMEEVLGGRLESAQERRPVALAVLEDYHLLGKRLVGFVLKGAGIPYLDYGTVGVQELVRRTQRDGVGVLLISALMLPSALKVREVRDALDRLGMECRIVVGGAPFRLDPALHREVGADVSCDTASQVLPALAQLWEGES</sequence>
<dbReference type="InterPro" id="IPR036594">
    <property type="entry name" value="Meth_synthase_dom"/>
</dbReference>
<gene>
    <name evidence="2" type="ORF">GMPD_01080</name>
    <name evidence="3" type="ORF">M1B72_00425</name>
</gene>
<evidence type="ECO:0000313" key="2">
    <source>
        <dbReference type="EMBL" id="GFO62189.1"/>
    </source>
</evidence>
<dbReference type="Gene3D" id="3.40.50.280">
    <property type="entry name" value="Cobalamin-binding domain"/>
    <property type="match status" value="1"/>
</dbReference>
<dbReference type="EMBL" id="BLXY01000001">
    <property type="protein sequence ID" value="GFO62189.1"/>
    <property type="molecule type" value="Genomic_DNA"/>
</dbReference>
<evidence type="ECO:0000313" key="5">
    <source>
        <dbReference type="Proteomes" id="UP000831485"/>
    </source>
</evidence>
<dbReference type="SUPFAM" id="SSF52242">
    <property type="entry name" value="Cobalamin (vitamin B12)-binding domain"/>
    <property type="match status" value="1"/>
</dbReference>
<dbReference type="Gene3D" id="1.10.1240.10">
    <property type="entry name" value="Methionine synthase domain"/>
    <property type="match status" value="1"/>
</dbReference>
<evidence type="ECO:0000313" key="4">
    <source>
        <dbReference type="Proteomes" id="UP000568888"/>
    </source>
</evidence>
<dbReference type="Pfam" id="PF02607">
    <property type="entry name" value="B12-binding_2"/>
    <property type="match status" value="1"/>
</dbReference>
<proteinExistence type="predicted"/>
<keyword evidence="5" id="KW-1185">Reference proteome</keyword>
<dbReference type="GO" id="GO:0046872">
    <property type="term" value="F:metal ion binding"/>
    <property type="evidence" value="ECO:0007669"/>
    <property type="project" value="InterPro"/>
</dbReference>
<dbReference type="GO" id="GO:0031419">
    <property type="term" value="F:cobalamin binding"/>
    <property type="evidence" value="ECO:0007669"/>
    <property type="project" value="InterPro"/>
</dbReference>
<reference evidence="4" key="1">
    <citation type="submission" date="2020-06" db="EMBL/GenBank/DDBJ databases">
        <title>Draft genomic sequecing of Geomonas sp. Red736.</title>
        <authorList>
            <person name="Itoh H."/>
            <person name="Xu Z.X."/>
            <person name="Ushijima N."/>
            <person name="Masuda Y."/>
            <person name="Shiratori Y."/>
            <person name="Senoo K."/>
        </authorList>
    </citation>
    <scope>NUCLEOTIDE SEQUENCE [LARGE SCALE GENOMIC DNA]</scope>
    <source>
        <strain evidence="4">Red736</strain>
    </source>
</reference>
<feature type="domain" description="B12-binding" evidence="1">
    <location>
        <begin position="98"/>
        <end position="222"/>
    </location>
</feature>
<dbReference type="InterPro" id="IPR036724">
    <property type="entry name" value="Cobalamin-bd_sf"/>
</dbReference>
<reference evidence="3" key="3">
    <citation type="submission" date="2022-04" db="EMBL/GenBank/DDBJ databases">
        <authorList>
            <person name="Liu G."/>
        </authorList>
    </citation>
    <scope>NUCLEOTIDE SEQUENCE</scope>
    <source>
        <strain evidence="3">RG22</strain>
    </source>
</reference>
<accession>A0A6V8MRS7</accession>
<evidence type="ECO:0000313" key="3">
    <source>
        <dbReference type="EMBL" id="UPU36199.1"/>
    </source>
</evidence>
<dbReference type="SUPFAM" id="SSF47644">
    <property type="entry name" value="Methionine synthase domain"/>
    <property type="match status" value="1"/>
</dbReference>
<evidence type="ECO:0000259" key="1">
    <source>
        <dbReference type="PROSITE" id="PS51332"/>
    </source>
</evidence>
<dbReference type="PROSITE" id="PS51332">
    <property type="entry name" value="B12_BINDING"/>
    <property type="match status" value="1"/>
</dbReference>
<dbReference type="Proteomes" id="UP000831485">
    <property type="component" value="Chromosome"/>
</dbReference>
<dbReference type="Proteomes" id="UP000568888">
    <property type="component" value="Unassembled WGS sequence"/>
</dbReference>
<dbReference type="EMBL" id="CP096574">
    <property type="protein sequence ID" value="UPU36199.1"/>
    <property type="molecule type" value="Genomic_DNA"/>
</dbReference>
<reference evidence="2" key="2">
    <citation type="journal article" date="2021" name="Int. J. Syst. Evol. Microbiol.">
        <title>Geomonas silvestris sp. nov., Geomonas paludis sp. nov. and Geomonas limicola sp. nov., isolated from terrestrial environments, and emended description of the genus Geomonas.</title>
        <authorList>
            <person name="Itoh H."/>
            <person name="Xu Z."/>
            <person name="Masuda Y."/>
            <person name="Ushijima N."/>
            <person name="Hayakawa C."/>
            <person name="Shiratori Y."/>
            <person name="Senoo K."/>
        </authorList>
    </citation>
    <scope>NUCLEOTIDE SEQUENCE</scope>
    <source>
        <strain evidence="2">Red736</strain>
    </source>
</reference>
<organism evidence="2 4">
    <name type="scientific">Geomonas paludis</name>
    <dbReference type="NCBI Taxonomy" id="2740185"/>
    <lineage>
        <taxon>Bacteria</taxon>
        <taxon>Pseudomonadati</taxon>
        <taxon>Thermodesulfobacteriota</taxon>
        <taxon>Desulfuromonadia</taxon>
        <taxon>Geobacterales</taxon>
        <taxon>Geobacteraceae</taxon>
        <taxon>Geomonas</taxon>
    </lineage>
</organism>
<dbReference type="InterPro" id="IPR006158">
    <property type="entry name" value="Cobalamin-bd"/>
</dbReference>